<evidence type="ECO:0000313" key="2">
    <source>
        <dbReference type="EMBL" id="KAL3088630.1"/>
    </source>
</evidence>
<gene>
    <name evidence="2" type="ORF">niasHT_023248</name>
</gene>
<evidence type="ECO:0000256" key="1">
    <source>
        <dbReference type="SAM" id="MobiDB-lite"/>
    </source>
</evidence>
<dbReference type="Proteomes" id="UP001620626">
    <property type="component" value="Unassembled WGS sequence"/>
</dbReference>
<comment type="caution">
    <text evidence="2">The sequence shown here is derived from an EMBL/GenBank/DDBJ whole genome shotgun (WGS) entry which is preliminary data.</text>
</comment>
<evidence type="ECO:0000313" key="3">
    <source>
        <dbReference type="Proteomes" id="UP001620626"/>
    </source>
</evidence>
<dbReference type="AlphaFoldDB" id="A0ABD2JDI1"/>
<sequence length="93" mass="10242">MVKKSESNDEKVLQRMRKSVEKRNKATDGGGAAMAPPKKRRNALFLCASIANFRLAFPSAQMTLKMDAVAVPPPIRLKCLLINTKRGEGEGEQ</sequence>
<organism evidence="2 3">
    <name type="scientific">Heterodera trifolii</name>
    <dbReference type="NCBI Taxonomy" id="157864"/>
    <lineage>
        <taxon>Eukaryota</taxon>
        <taxon>Metazoa</taxon>
        <taxon>Ecdysozoa</taxon>
        <taxon>Nematoda</taxon>
        <taxon>Chromadorea</taxon>
        <taxon>Rhabditida</taxon>
        <taxon>Tylenchina</taxon>
        <taxon>Tylenchomorpha</taxon>
        <taxon>Tylenchoidea</taxon>
        <taxon>Heteroderidae</taxon>
        <taxon>Heteroderinae</taxon>
        <taxon>Heterodera</taxon>
    </lineage>
</organism>
<accession>A0ABD2JDI1</accession>
<keyword evidence="3" id="KW-1185">Reference proteome</keyword>
<protein>
    <submittedName>
        <fullName evidence="2">Uncharacterized protein</fullName>
    </submittedName>
</protein>
<reference evidence="2 3" key="1">
    <citation type="submission" date="2024-10" db="EMBL/GenBank/DDBJ databases">
        <authorList>
            <person name="Kim D."/>
        </authorList>
    </citation>
    <scope>NUCLEOTIDE SEQUENCE [LARGE SCALE GENOMIC DNA]</scope>
    <source>
        <strain evidence="2">BH-2024</strain>
    </source>
</reference>
<dbReference type="EMBL" id="JBICBT010000998">
    <property type="protein sequence ID" value="KAL3088630.1"/>
    <property type="molecule type" value="Genomic_DNA"/>
</dbReference>
<feature type="compositionally biased region" description="Basic and acidic residues" evidence="1">
    <location>
        <begin position="1"/>
        <end position="26"/>
    </location>
</feature>
<proteinExistence type="predicted"/>
<name>A0ABD2JDI1_9BILA</name>
<feature type="region of interest" description="Disordered" evidence="1">
    <location>
        <begin position="1"/>
        <end position="37"/>
    </location>
</feature>